<dbReference type="GO" id="GO:0005737">
    <property type="term" value="C:cytoplasm"/>
    <property type="evidence" value="ECO:0007669"/>
    <property type="project" value="TreeGrafter"/>
</dbReference>
<name>A0A1V9YEP6_ACHHY</name>
<feature type="domain" description="PDZ" evidence="5">
    <location>
        <begin position="760"/>
        <end position="832"/>
    </location>
</feature>
<dbReference type="Gene3D" id="2.30.42.10">
    <property type="match status" value="2"/>
</dbReference>
<feature type="compositionally biased region" description="Basic and acidic residues" evidence="4">
    <location>
        <begin position="584"/>
        <end position="597"/>
    </location>
</feature>
<evidence type="ECO:0000313" key="6">
    <source>
        <dbReference type="EMBL" id="OQR84234.1"/>
    </source>
</evidence>
<evidence type="ECO:0000256" key="2">
    <source>
        <dbReference type="PROSITE-ProRule" id="PRU00023"/>
    </source>
</evidence>
<dbReference type="SMART" id="SM00228">
    <property type="entry name" value="PDZ"/>
    <property type="match status" value="4"/>
</dbReference>
<feature type="compositionally biased region" description="Low complexity" evidence="4">
    <location>
        <begin position="573"/>
        <end position="583"/>
    </location>
</feature>
<evidence type="ECO:0000256" key="1">
    <source>
        <dbReference type="ARBA" id="ARBA00023186"/>
    </source>
</evidence>
<dbReference type="GO" id="GO:0070682">
    <property type="term" value="P:proteasome regulatory particle assembly"/>
    <property type="evidence" value="ECO:0007669"/>
    <property type="project" value="InterPro"/>
</dbReference>
<feature type="region of interest" description="Disordered" evidence="4">
    <location>
        <begin position="272"/>
        <end position="299"/>
    </location>
</feature>
<evidence type="ECO:0000259" key="5">
    <source>
        <dbReference type="SMART" id="SM00228"/>
    </source>
</evidence>
<keyword evidence="7" id="KW-1185">Reference proteome</keyword>
<dbReference type="PANTHER" id="PTHR12651:SF1">
    <property type="entry name" value="26S PROTEASOME NON-ATPASE REGULATORY SUBUNIT 9"/>
    <property type="match status" value="1"/>
</dbReference>
<feature type="compositionally biased region" description="Low complexity" evidence="4">
    <location>
        <begin position="646"/>
        <end position="669"/>
    </location>
</feature>
<dbReference type="SMART" id="SM00248">
    <property type="entry name" value="ANK"/>
    <property type="match status" value="5"/>
</dbReference>
<gene>
    <name evidence="6" type="ORF">ACHHYP_13691</name>
</gene>
<dbReference type="Pfam" id="PF00023">
    <property type="entry name" value="Ank"/>
    <property type="match status" value="1"/>
</dbReference>
<dbReference type="SUPFAM" id="SSF50156">
    <property type="entry name" value="PDZ domain-like"/>
    <property type="match status" value="3"/>
</dbReference>
<feature type="repeat" description="ANK" evidence="2">
    <location>
        <begin position="1666"/>
        <end position="1691"/>
    </location>
</feature>
<dbReference type="GO" id="GO:0005634">
    <property type="term" value="C:nucleus"/>
    <property type="evidence" value="ECO:0007669"/>
    <property type="project" value="TreeGrafter"/>
</dbReference>
<dbReference type="InterPro" id="IPR002110">
    <property type="entry name" value="Ankyrin_rpt"/>
</dbReference>
<feature type="compositionally biased region" description="Polar residues" evidence="4">
    <location>
        <begin position="601"/>
        <end position="610"/>
    </location>
</feature>
<dbReference type="EMBL" id="JNBR01001919">
    <property type="protein sequence ID" value="OQR84234.1"/>
    <property type="molecule type" value="Genomic_DNA"/>
</dbReference>
<dbReference type="Gene3D" id="1.25.40.20">
    <property type="entry name" value="Ankyrin repeat-containing domain"/>
    <property type="match status" value="2"/>
</dbReference>
<evidence type="ECO:0000256" key="4">
    <source>
        <dbReference type="SAM" id="MobiDB-lite"/>
    </source>
</evidence>
<dbReference type="PROSITE" id="PS50088">
    <property type="entry name" value="ANK_REPEAT"/>
    <property type="match status" value="2"/>
</dbReference>
<organism evidence="6 7">
    <name type="scientific">Achlya hypogyna</name>
    <name type="common">Oomycete</name>
    <name type="synonym">Protoachlya hypogyna</name>
    <dbReference type="NCBI Taxonomy" id="1202772"/>
    <lineage>
        <taxon>Eukaryota</taxon>
        <taxon>Sar</taxon>
        <taxon>Stramenopiles</taxon>
        <taxon>Oomycota</taxon>
        <taxon>Saprolegniomycetes</taxon>
        <taxon>Saprolegniales</taxon>
        <taxon>Achlyaceae</taxon>
        <taxon>Achlya</taxon>
    </lineage>
</organism>
<dbReference type="InterPro" id="IPR036770">
    <property type="entry name" value="Ankyrin_rpt-contain_sf"/>
</dbReference>
<dbReference type="InterPro" id="IPR035269">
    <property type="entry name" value="PSMD9"/>
</dbReference>
<dbReference type="InterPro" id="IPR036034">
    <property type="entry name" value="PDZ_sf"/>
</dbReference>
<dbReference type="OrthoDB" id="72325at2759"/>
<accession>A0A1V9YEP6</accession>
<proteinExistence type="predicted"/>
<reference evidence="6 7" key="1">
    <citation type="journal article" date="2014" name="Genome Biol. Evol.">
        <title>The secreted proteins of Achlya hypogyna and Thraustotheca clavata identify the ancestral oomycete secretome and reveal gene acquisitions by horizontal gene transfer.</title>
        <authorList>
            <person name="Misner I."/>
            <person name="Blouin N."/>
            <person name="Leonard G."/>
            <person name="Richards T.A."/>
            <person name="Lane C.E."/>
        </authorList>
    </citation>
    <scope>NUCLEOTIDE SEQUENCE [LARGE SCALE GENOMIC DNA]</scope>
    <source>
        <strain evidence="6 7">ATCC 48635</strain>
    </source>
</reference>
<comment type="caution">
    <text evidence="6">The sequence shown here is derived from an EMBL/GenBank/DDBJ whole genome shotgun (WGS) entry which is preliminary data.</text>
</comment>
<feature type="coiled-coil region" evidence="3">
    <location>
        <begin position="101"/>
        <end position="221"/>
    </location>
</feature>
<dbReference type="STRING" id="1202772.A0A1V9YEP6"/>
<keyword evidence="2" id="KW-0040">ANK repeat</keyword>
<protein>
    <recommendedName>
        <fullName evidence="5">PDZ domain-containing protein</fullName>
    </recommendedName>
</protein>
<keyword evidence="1" id="KW-0143">Chaperone</keyword>
<feature type="repeat" description="ANK" evidence="2">
    <location>
        <begin position="1569"/>
        <end position="1601"/>
    </location>
</feature>
<dbReference type="InterPro" id="IPR001478">
    <property type="entry name" value="PDZ"/>
</dbReference>
<evidence type="ECO:0000256" key="3">
    <source>
        <dbReference type="SAM" id="Coils"/>
    </source>
</evidence>
<dbReference type="Proteomes" id="UP000243579">
    <property type="component" value="Unassembled WGS sequence"/>
</dbReference>
<dbReference type="PROSITE" id="PS50297">
    <property type="entry name" value="ANK_REP_REGION"/>
    <property type="match status" value="2"/>
</dbReference>
<dbReference type="FunFam" id="2.30.42.10:FF:000107">
    <property type="entry name" value="26S proteasome non-ATPase regulatory subunit 9"/>
    <property type="match status" value="1"/>
</dbReference>
<dbReference type="PANTHER" id="PTHR12651">
    <property type="entry name" value="26S PROTEASOME NON-ATPASE REGULATORY SUBUNIT 9"/>
    <property type="match status" value="1"/>
</dbReference>
<dbReference type="Pfam" id="PF12796">
    <property type="entry name" value="Ank_2"/>
    <property type="match status" value="2"/>
</dbReference>
<feature type="domain" description="PDZ" evidence="5">
    <location>
        <begin position="1373"/>
        <end position="1440"/>
    </location>
</feature>
<sequence>MSKRVIPMAPPAAAPDGRPKMPVDRFAMMRQVNLEASHFDTVSAGQNHRERKELETKRRAEVTLMEREDYTFTAEGVDRLRRREARLLMEVEEKCTRQVLAAEAAARYEALERERKRAEAEERQRLLEVHRAQMEAQKVAEAAALERKLAERDARLKKMKEDADRKVREEYQKKEEAKRAEIARVRQLQQQQTERVLMEAEEEAERDRLHKEAEARAIQEKIRAEELKWKAWEEAEAKREAEALAARRALLAAQYEEDKARRMDLHRVRKEKESRLKKMAEPVQPTPEPPIAATEASNGATAEATATVRVVGIPKAGSFVIKPAPDKLDLKDVASMNKDQLRDELATCSALKKQLKQDITTWCDSFQAKTNRPPSLEEKQEIQPLYKRYSEIESHYRAVRKRLEGGDAKPALAPVAEAPPVKATTTKLPPTSDAPSIQVILMNRKRDVKKAIQDWTTAFQATHGHPPSVQDKKEILALYEDYAKIDAQLKNLKIPVATADAPAVHKKATKATALDMNAIRDMAAKQAARTPTNQADAVVAAPVATSKPSATEEVEKSDEPGAIDALVPVEPAEEPLPTAGADASEAKEAKRAKEEARATAITNQEAPSNISDDRREPTTGLKVTPEVSATALDQMPAPGDSKATTLEAIPAPLPEEAPSVELPSESVELSTEETRSPTEADLPKPSIAEIPEPPTAESSESLANELTITETTLPPPEGTATPAAEVEPEVHTLLEWIQLELDLLDSLDDAPAAEAPTLNARFATVVAALHRALEDAPPFLRVDAVEGASPAAVAGMAPGDLIVRFGSVVVAPDRAAGALIRDVVALVNGRAKAARAVGISVRRDGDDTRHLVLRPQKWAGNGLLGCVLQPYDAAKAPSPPKVAPPPEVPVPPAYDMAPLEPLLHPPEGLTLAAAVDWEMQLWDTREDVVAWLAQHPLAHESLTAVAAQIDAVLAELVAVIRMHVTNTAWPYLKVETVEAASPAATAGLEAGDLIVRFGAIISTGDTPASSLIQHIVALVGHRRDRMLSLTVVRNGLLLHFALRPQKWAGSGYLGCVLQPYEPPPRTPEPVEWPPNAFAYIDTMAPGPSAANMSGVVEHDFIVGFEGLAPDTPLPRALASFNTLTTFPLTLYLCRYLPRVGDDEDLGYVEFAVTLESWDGILSIQPLVAPEAIEDVPPPEETPLPSVPFARVERVYADSPADYGGLMVGDYVYAITDVVFPSPEAVSDWIGTQYTQIELRITPERWCNRQLQLSAQERRMIELFGWQLAFLQEPVYPPFLVVLNVAAPSPAAVAGMRAGDLVGKFGQLLKAALPAAVTVADVVALYLGPEAKLHEGRKVAPLPLQLHRYNPDGAALEQINVALPPPPTPWVGPGVWGMELGLWAPESLAPLLVVTDSRGNGLCEGDIVLQLNDVLAPSAVEVVQAAVAGAATLALVVQRWEPVQYAYLYFPLVVDVAPPMAPPATDEVTVAGATCIPYDVYWQRYEASHPSALPCKDCWEANFATVAHGAAYCGHLDCLTYLSEYFDVYCVDPLGRTPLFYAAYANQVDCILLLLSLDEKATLRETTDGNGDTILHAATSGGALEAMRLLLQHGLSPERVNSLGLRPVHIAPTMEALQVLAEGQADMLALDSSGRLALTYACMAGDEACVTFLATEGPEFVDYPDADGNTPLHHAVISGSLACAEAIVKQAAGGYMLRTNKEGKTALDHARDLQLGPLIQFLERTCSVGYSSAESQ</sequence>
<dbReference type="Gene3D" id="1.10.10.1460">
    <property type="match status" value="1"/>
</dbReference>
<dbReference type="SUPFAM" id="SSF48403">
    <property type="entry name" value="Ankyrin repeat"/>
    <property type="match status" value="1"/>
</dbReference>
<feature type="region of interest" description="Disordered" evidence="4">
    <location>
        <begin position="543"/>
        <end position="562"/>
    </location>
</feature>
<evidence type="ECO:0000313" key="7">
    <source>
        <dbReference type="Proteomes" id="UP000243579"/>
    </source>
</evidence>
<feature type="region of interest" description="Disordered" evidence="4">
    <location>
        <begin position="1"/>
        <end position="21"/>
    </location>
</feature>
<feature type="domain" description="PDZ" evidence="5">
    <location>
        <begin position="1159"/>
        <end position="1244"/>
    </location>
</feature>
<feature type="region of interest" description="Disordered" evidence="4">
    <location>
        <begin position="573"/>
        <end position="702"/>
    </location>
</feature>
<feature type="compositionally biased region" description="Basic and acidic residues" evidence="4">
    <location>
        <begin position="672"/>
        <end position="682"/>
    </location>
</feature>
<feature type="domain" description="PDZ" evidence="5">
    <location>
        <begin position="954"/>
        <end position="1035"/>
    </location>
</feature>
<keyword evidence="3" id="KW-0175">Coiled coil</keyword>